<name>A0A235H4J9_AZOBR</name>
<reference evidence="2 3" key="1">
    <citation type="submission" date="2017-07" db="EMBL/GenBank/DDBJ databases">
        <title>Whole genome sequence of Azospirillum brasilense 2A1, a potential biofertilizer strain.</title>
        <authorList>
            <person name="Fontana C.A."/>
            <person name="Toffoli L.M."/>
            <person name="Salazar S.M."/>
            <person name="Puglisi E."/>
            <person name="Pedraza R."/>
            <person name="Bassi D."/>
            <person name="Cocconcelli P.S."/>
        </authorList>
    </citation>
    <scope>NUCLEOTIDE SEQUENCE [LARGE SCALE GENOMIC DNA]</scope>
    <source>
        <strain evidence="2 3">2A1</strain>
        <plasmid evidence="2">unnamed</plasmid>
    </source>
</reference>
<feature type="compositionally biased region" description="Basic and acidic residues" evidence="1">
    <location>
        <begin position="37"/>
        <end position="47"/>
    </location>
</feature>
<organism evidence="2 3">
    <name type="scientific">Azospirillum brasilense</name>
    <dbReference type="NCBI Taxonomy" id="192"/>
    <lineage>
        <taxon>Bacteria</taxon>
        <taxon>Pseudomonadati</taxon>
        <taxon>Pseudomonadota</taxon>
        <taxon>Alphaproteobacteria</taxon>
        <taxon>Rhodospirillales</taxon>
        <taxon>Azospirillaceae</taxon>
        <taxon>Azospirillum</taxon>
    </lineage>
</organism>
<accession>A0A235H4J9</accession>
<feature type="region of interest" description="Disordered" evidence="1">
    <location>
        <begin position="1"/>
        <end position="47"/>
    </location>
</feature>
<sequence>MTGGSGRNHTIASPNNRSSPIVPSLRTCSGAKGGATNRRDVAPKRTKYDLARPVTGLSPIKLSRITLSSSLPIRRELRHMNLTL</sequence>
<keyword evidence="2" id="KW-0614">Plasmid</keyword>
<proteinExistence type="predicted"/>
<evidence type="ECO:0000256" key="1">
    <source>
        <dbReference type="SAM" id="MobiDB-lite"/>
    </source>
</evidence>
<evidence type="ECO:0000313" key="3">
    <source>
        <dbReference type="Proteomes" id="UP000215367"/>
    </source>
</evidence>
<feature type="compositionally biased region" description="Polar residues" evidence="1">
    <location>
        <begin position="7"/>
        <end position="21"/>
    </location>
</feature>
<protein>
    <submittedName>
        <fullName evidence="2">Uncharacterized protein</fullName>
    </submittedName>
</protein>
<dbReference type="Proteomes" id="UP000215367">
    <property type="component" value="Unassembled WGS sequence"/>
</dbReference>
<geneLocation type="plasmid" evidence="2">
    <name>unnamed</name>
</geneLocation>
<dbReference type="EMBL" id="NOWT01000046">
    <property type="protein sequence ID" value="OYD80739.1"/>
    <property type="molecule type" value="Genomic_DNA"/>
</dbReference>
<dbReference type="AlphaFoldDB" id="A0A235H4J9"/>
<gene>
    <name evidence="2" type="ORF">CHT98_29585</name>
</gene>
<evidence type="ECO:0000313" key="2">
    <source>
        <dbReference type="EMBL" id="OYD80739.1"/>
    </source>
</evidence>
<comment type="caution">
    <text evidence="2">The sequence shown here is derived from an EMBL/GenBank/DDBJ whole genome shotgun (WGS) entry which is preliminary data.</text>
</comment>